<gene>
    <name evidence="1" type="ORF">CLOSYM_02644</name>
</gene>
<comment type="caution">
    <text evidence="1">The sequence shown here is derived from an EMBL/GenBank/DDBJ whole genome shotgun (WGS) entry which is preliminary data.</text>
</comment>
<dbReference type="Proteomes" id="UP000016491">
    <property type="component" value="Unassembled WGS sequence"/>
</dbReference>
<evidence type="ECO:0000313" key="1">
    <source>
        <dbReference type="EMBL" id="ERI76380.1"/>
    </source>
</evidence>
<protein>
    <submittedName>
        <fullName evidence="1">Uncharacterized protein</fullName>
    </submittedName>
</protein>
<proteinExistence type="predicted"/>
<reference evidence="1 2" key="1">
    <citation type="submission" date="2013-07" db="EMBL/GenBank/DDBJ databases">
        <authorList>
            <person name="Weinstock G."/>
            <person name="Sodergren E."/>
            <person name="Wylie T."/>
            <person name="Fulton L."/>
            <person name="Fulton R."/>
            <person name="Fronick C."/>
            <person name="O'Laughlin M."/>
            <person name="Godfrey J."/>
            <person name="Miner T."/>
            <person name="Herter B."/>
            <person name="Appelbaum E."/>
            <person name="Cordes M."/>
            <person name="Lek S."/>
            <person name="Wollam A."/>
            <person name="Pepin K.H."/>
            <person name="Palsikar V.B."/>
            <person name="Mitreva M."/>
            <person name="Wilson R.K."/>
        </authorList>
    </citation>
    <scope>NUCLEOTIDE SEQUENCE [LARGE SCALE GENOMIC DNA]</scope>
    <source>
        <strain evidence="1 2">ATCC 14940</strain>
    </source>
</reference>
<sequence>MLRHFSNSCVYRTGSIHTLPAVGNRSVSFSILSASSYCFNLS</sequence>
<evidence type="ECO:0000313" key="2">
    <source>
        <dbReference type="Proteomes" id="UP000016491"/>
    </source>
</evidence>
<organism evidence="1 2">
    <name type="scientific">[Clostridium] symbiosum ATCC 14940</name>
    <dbReference type="NCBI Taxonomy" id="411472"/>
    <lineage>
        <taxon>Bacteria</taxon>
        <taxon>Bacillati</taxon>
        <taxon>Bacillota</taxon>
        <taxon>Clostridia</taxon>
        <taxon>Lachnospirales</taxon>
        <taxon>Lachnospiraceae</taxon>
        <taxon>Otoolea</taxon>
    </lineage>
</organism>
<accession>A0ABC9TWU4</accession>
<dbReference type="AlphaFoldDB" id="A0ABC9TWU4"/>
<name>A0ABC9TWU4_CLOSY</name>
<dbReference type="EMBL" id="AWSU01000203">
    <property type="protein sequence ID" value="ERI76380.1"/>
    <property type="molecule type" value="Genomic_DNA"/>
</dbReference>